<organism evidence="1 2">
    <name type="scientific">Dactylonectria estremocensis</name>
    <dbReference type="NCBI Taxonomy" id="1079267"/>
    <lineage>
        <taxon>Eukaryota</taxon>
        <taxon>Fungi</taxon>
        <taxon>Dikarya</taxon>
        <taxon>Ascomycota</taxon>
        <taxon>Pezizomycotina</taxon>
        <taxon>Sordariomycetes</taxon>
        <taxon>Hypocreomycetidae</taxon>
        <taxon>Hypocreales</taxon>
        <taxon>Nectriaceae</taxon>
        <taxon>Dactylonectria</taxon>
    </lineage>
</organism>
<proteinExistence type="predicted"/>
<protein>
    <recommendedName>
        <fullName evidence="3">Transcription factor domain-containing protein</fullName>
    </recommendedName>
</protein>
<gene>
    <name evidence="1" type="ORF">B0J13DRAFT_524861</name>
</gene>
<dbReference type="InterPro" id="IPR052761">
    <property type="entry name" value="Fungal_Detox/Toxin_TFs"/>
</dbReference>
<sequence>MQILYNIDSESSSICIAQAALLVSHTLSPSTASIKELNTTWLTLAIHHAEIAEAPYYDSFQTSLATAGTGSRKLRSTLKRLWWCCIIGDAVHSLCSRRRILINRRRFDFASHAPLRFGDLEDEIEHSKVYCGRIKRQSIRVFEKFAELCVVLTNILRLVYPLDERRPGGLCISATSTSTAKSSLRLWENSASTLFHAIMSSCREAPEISADSSSGESCELVKLHLSLMEIYYRST</sequence>
<name>A0A9P9EXC3_9HYPO</name>
<dbReference type="OrthoDB" id="5121955at2759"/>
<dbReference type="PANTHER" id="PTHR47425">
    <property type="entry name" value="FARB-RELATED"/>
    <property type="match status" value="1"/>
</dbReference>
<evidence type="ECO:0008006" key="3">
    <source>
        <dbReference type="Google" id="ProtNLM"/>
    </source>
</evidence>
<accession>A0A9P9EXC3</accession>
<reference evidence="1" key="1">
    <citation type="journal article" date="2021" name="Nat. Commun.">
        <title>Genetic determinants of endophytism in the Arabidopsis root mycobiome.</title>
        <authorList>
            <person name="Mesny F."/>
            <person name="Miyauchi S."/>
            <person name="Thiergart T."/>
            <person name="Pickel B."/>
            <person name="Atanasova L."/>
            <person name="Karlsson M."/>
            <person name="Huettel B."/>
            <person name="Barry K.W."/>
            <person name="Haridas S."/>
            <person name="Chen C."/>
            <person name="Bauer D."/>
            <person name="Andreopoulos W."/>
            <person name="Pangilinan J."/>
            <person name="LaButti K."/>
            <person name="Riley R."/>
            <person name="Lipzen A."/>
            <person name="Clum A."/>
            <person name="Drula E."/>
            <person name="Henrissat B."/>
            <person name="Kohler A."/>
            <person name="Grigoriev I.V."/>
            <person name="Martin F.M."/>
            <person name="Hacquard S."/>
        </authorList>
    </citation>
    <scope>NUCLEOTIDE SEQUENCE</scope>
    <source>
        <strain evidence="1">MPI-CAGE-AT-0021</strain>
    </source>
</reference>
<evidence type="ECO:0000313" key="1">
    <source>
        <dbReference type="EMBL" id="KAH7147160.1"/>
    </source>
</evidence>
<dbReference type="AlphaFoldDB" id="A0A9P9EXC3"/>
<dbReference type="PANTHER" id="PTHR47425:SF2">
    <property type="entry name" value="FARB-RELATED"/>
    <property type="match status" value="1"/>
</dbReference>
<dbReference type="Proteomes" id="UP000717696">
    <property type="component" value="Unassembled WGS sequence"/>
</dbReference>
<comment type="caution">
    <text evidence="1">The sequence shown here is derived from an EMBL/GenBank/DDBJ whole genome shotgun (WGS) entry which is preliminary data.</text>
</comment>
<keyword evidence="2" id="KW-1185">Reference proteome</keyword>
<evidence type="ECO:0000313" key="2">
    <source>
        <dbReference type="Proteomes" id="UP000717696"/>
    </source>
</evidence>
<dbReference type="EMBL" id="JAGMUU010000008">
    <property type="protein sequence ID" value="KAH7147160.1"/>
    <property type="molecule type" value="Genomic_DNA"/>
</dbReference>